<reference evidence="1" key="1">
    <citation type="submission" date="2023-07" db="EMBL/GenBank/DDBJ databases">
        <title>Chromosome-level Genome Assembly of Striped Snakehead (Channa striata).</title>
        <authorList>
            <person name="Liu H."/>
        </authorList>
    </citation>
    <scope>NUCLEOTIDE SEQUENCE</scope>
    <source>
        <strain evidence="1">Gz</strain>
        <tissue evidence="1">Muscle</tissue>
    </source>
</reference>
<evidence type="ECO:0000313" key="2">
    <source>
        <dbReference type="Proteomes" id="UP001187415"/>
    </source>
</evidence>
<dbReference type="AlphaFoldDB" id="A0AA88NIR0"/>
<name>A0AA88NIR0_CHASR</name>
<protein>
    <submittedName>
        <fullName evidence="1">Uncharacterized protein</fullName>
    </submittedName>
</protein>
<gene>
    <name evidence="1" type="ORF">Q5P01_005191</name>
</gene>
<organism evidence="1 2">
    <name type="scientific">Channa striata</name>
    <name type="common">Snakehead murrel</name>
    <name type="synonym">Ophicephalus striatus</name>
    <dbReference type="NCBI Taxonomy" id="64152"/>
    <lineage>
        <taxon>Eukaryota</taxon>
        <taxon>Metazoa</taxon>
        <taxon>Chordata</taxon>
        <taxon>Craniata</taxon>
        <taxon>Vertebrata</taxon>
        <taxon>Euteleostomi</taxon>
        <taxon>Actinopterygii</taxon>
        <taxon>Neopterygii</taxon>
        <taxon>Teleostei</taxon>
        <taxon>Neoteleostei</taxon>
        <taxon>Acanthomorphata</taxon>
        <taxon>Anabantaria</taxon>
        <taxon>Anabantiformes</taxon>
        <taxon>Channoidei</taxon>
        <taxon>Channidae</taxon>
        <taxon>Channa</taxon>
    </lineage>
</organism>
<comment type="caution">
    <text evidence="1">The sequence shown here is derived from an EMBL/GenBank/DDBJ whole genome shotgun (WGS) entry which is preliminary data.</text>
</comment>
<accession>A0AA88NIR0</accession>
<proteinExistence type="predicted"/>
<evidence type="ECO:0000313" key="1">
    <source>
        <dbReference type="EMBL" id="KAK2856456.1"/>
    </source>
</evidence>
<keyword evidence="2" id="KW-1185">Reference proteome</keyword>
<sequence>MRHTRTAEEDRTTECCLEGLFILHRRASGTSAAGLSGSRETQAQTPPSTISFRRRIKHVPASNTETTPRHDLLPLSIIDAELSGPVASSSAPLPPSFLSLCISPGL</sequence>
<dbReference type="Proteomes" id="UP001187415">
    <property type="component" value="Unassembled WGS sequence"/>
</dbReference>
<dbReference type="EMBL" id="JAUPFM010000003">
    <property type="protein sequence ID" value="KAK2856456.1"/>
    <property type="molecule type" value="Genomic_DNA"/>
</dbReference>